<dbReference type="EMBL" id="ACVA01000068">
    <property type="protein sequence ID" value="EEX17371.1"/>
    <property type="molecule type" value="Genomic_DNA"/>
</dbReference>
<evidence type="ECO:0000313" key="3">
    <source>
        <dbReference type="EMBL" id="EEX17371.1"/>
    </source>
</evidence>
<dbReference type="Proteomes" id="UP000003327">
    <property type="component" value="Unassembled WGS sequence"/>
</dbReference>
<name>C9MT04_9BACT</name>
<accession>C9MT04</accession>
<sequence length="58" mass="6450">MSKKKEKKDYERPECAVYELEIENFICTSISAVAPNAPQTTEEDWEDGGTVDGGVLNL</sequence>
<gene>
    <name evidence="3" type="ORF">HMPREF0973_02773</name>
    <name evidence="2" type="ORF">HMPREF0973_02775</name>
</gene>
<keyword evidence="4" id="KW-1185">Reference proteome</keyword>
<dbReference type="RefSeq" id="WP_004384459.1">
    <property type="nucleotide sequence ID" value="NZ_GG698717.1"/>
</dbReference>
<dbReference type="AlphaFoldDB" id="C9MT04"/>
<evidence type="ECO:0000256" key="1">
    <source>
        <dbReference type="SAM" id="MobiDB-lite"/>
    </source>
</evidence>
<feature type="region of interest" description="Disordered" evidence="1">
    <location>
        <begin position="36"/>
        <end position="58"/>
    </location>
</feature>
<evidence type="ECO:0000313" key="4">
    <source>
        <dbReference type="Proteomes" id="UP000003327"/>
    </source>
</evidence>
<comment type="caution">
    <text evidence="3">The sequence shown here is derived from an EMBL/GenBank/DDBJ whole genome shotgun (WGS) entry which is preliminary data.</text>
</comment>
<evidence type="ECO:0000313" key="2">
    <source>
        <dbReference type="EMBL" id="EEX17337.1"/>
    </source>
</evidence>
<protein>
    <submittedName>
        <fullName evidence="3">Uncharacterized protein</fullName>
    </submittedName>
</protein>
<organism evidence="3 4">
    <name type="scientific">Prevotella veroralis F0319</name>
    <dbReference type="NCBI Taxonomy" id="649761"/>
    <lineage>
        <taxon>Bacteria</taxon>
        <taxon>Pseudomonadati</taxon>
        <taxon>Bacteroidota</taxon>
        <taxon>Bacteroidia</taxon>
        <taxon>Bacteroidales</taxon>
        <taxon>Prevotellaceae</taxon>
        <taxon>Prevotella</taxon>
    </lineage>
</organism>
<dbReference type="HOGENOM" id="CLU_179299_3_1_10"/>
<dbReference type="STRING" id="649761.HMPREF0973_02773"/>
<proteinExistence type="predicted"/>
<dbReference type="EMBL" id="ACVA01000069">
    <property type="protein sequence ID" value="EEX17337.1"/>
    <property type="molecule type" value="Genomic_DNA"/>
</dbReference>
<reference evidence="3 4" key="1">
    <citation type="submission" date="2009-09" db="EMBL/GenBank/DDBJ databases">
        <authorList>
            <person name="Weinstock G."/>
            <person name="Sodergren E."/>
            <person name="Clifton S."/>
            <person name="Fulton L."/>
            <person name="Fulton B."/>
            <person name="Courtney L."/>
            <person name="Fronick C."/>
            <person name="Harrison M."/>
            <person name="Strong C."/>
            <person name="Farmer C."/>
            <person name="Delahaunty K."/>
            <person name="Markovic C."/>
            <person name="Hall O."/>
            <person name="Minx P."/>
            <person name="Tomlinson C."/>
            <person name="Mitreva M."/>
            <person name="Nelson J."/>
            <person name="Hou S."/>
            <person name="Wollam A."/>
            <person name="Pepin K.H."/>
            <person name="Johnson M."/>
            <person name="Bhonagiri V."/>
            <person name="Nash W.E."/>
            <person name="Warren W."/>
            <person name="Chinwalla A."/>
            <person name="Mardis E.R."/>
            <person name="Wilson R.K."/>
        </authorList>
    </citation>
    <scope>NUCLEOTIDE SEQUENCE [LARGE SCALE GENOMIC DNA]</scope>
    <source>
        <strain evidence="3 4">F0319</strain>
    </source>
</reference>
<dbReference type="OrthoDB" id="1080920at2"/>